<feature type="transmembrane region" description="Helical" evidence="2">
    <location>
        <begin position="47"/>
        <end position="67"/>
    </location>
</feature>
<sequence length="206" mass="23326">MIMGMVALTFTVLAWPGKKEVRVFSNSASHSIDLTFQVYRLPPCRTYPVVMIFNYLVTMATITYVFIAHQKSTRFNPTILATILSKDNPGATVTYPGLFDLETWSCSIQALGSDEFGTPCKVERAQRWLFIPLAIMNFMCACSGVWAHSRDREIYKVQQTKRHEEKRMLSMASGQSAESDTVQSPEPTLCASRNTLCRFSLKKEMN</sequence>
<evidence type="ECO:0000313" key="3">
    <source>
        <dbReference type="EMBL" id="KAF2674927.1"/>
    </source>
</evidence>
<feature type="region of interest" description="Disordered" evidence="1">
    <location>
        <begin position="166"/>
        <end position="187"/>
    </location>
</feature>
<reference evidence="3" key="1">
    <citation type="journal article" date="2020" name="Stud. Mycol.">
        <title>101 Dothideomycetes genomes: a test case for predicting lifestyles and emergence of pathogens.</title>
        <authorList>
            <person name="Haridas S."/>
            <person name="Albert R."/>
            <person name="Binder M."/>
            <person name="Bloem J."/>
            <person name="Labutti K."/>
            <person name="Salamov A."/>
            <person name="Andreopoulos B."/>
            <person name="Baker S."/>
            <person name="Barry K."/>
            <person name="Bills G."/>
            <person name="Bluhm B."/>
            <person name="Cannon C."/>
            <person name="Castanera R."/>
            <person name="Culley D."/>
            <person name="Daum C."/>
            <person name="Ezra D."/>
            <person name="Gonzalez J."/>
            <person name="Henrissat B."/>
            <person name="Kuo A."/>
            <person name="Liang C."/>
            <person name="Lipzen A."/>
            <person name="Lutzoni F."/>
            <person name="Magnuson J."/>
            <person name="Mondo S."/>
            <person name="Nolan M."/>
            <person name="Ohm R."/>
            <person name="Pangilinan J."/>
            <person name="Park H.-J."/>
            <person name="Ramirez L."/>
            <person name="Alfaro M."/>
            <person name="Sun H."/>
            <person name="Tritt A."/>
            <person name="Yoshinaga Y."/>
            <person name="Zwiers L.-H."/>
            <person name="Turgeon B."/>
            <person name="Goodwin S."/>
            <person name="Spatafora J."/>
            <person name="Crous P."/>
            <person name="Grigoriev I."/>
        </authorList>
    </citation>
    <scope>NUCLEOTIDE SEQUENCE</scope>
    <source>
        <strain evidence="3">CBS 115976</strain>
    </source>
</reference>
<proteinExistence type="predicted"/>
<evidence type="ECO:0000313" key="4">
    <source>
        <dbReference type="Proteomes" id="UP000799302"/>
    </source>
</evidence>
<protein>
    <submittedName>
        <fullName evidence="3">Uncharacterized protein</fullName>
    </submittedName>
</protein>
<keyword evidence="2" id="KW-0812">Transmembrane</keyword>
<organism evidence="3 4">
    <name type="scientific">Microthyrium microscopicum</name>
    <dbReference type="NCBI Taxonomy" id="703497"/>
    <lineage>
        <taxon>Eukaryota</taxon>
        <taxon>Fungi</taxon>
        <taxon>Dikarya</taxon>
        <taxon>Ascomycota</taxon>
        <taxon>Pezizomycotina</taxon>
        <taxon>Dothideomycetes</taxon>
        <taxon>Dothideomycetes incertae sedis</taxon>
        <taxon>Microthyriales</taxon>
        <taxon>Microthyriaceae</taxon>
        <taxon>Microthyrium</taxon>
    </lineage>
</organism>
<gene>
    <name evidence="3" type="ORF">BT63DRAFT_420184</name>
</gene>
<keyword evidence="4" id="KW-1185">Reference proteome</keyword>
<dbReference type="EMBL" id="MU004230">
    <property type="protein sequence ID" value="KAF2674927.1"/>
    <property type="molecule type" value="Genomic_DNA"/>
</dbReference>
<evidence type="ECO:0000256" key="2">
    <source>
        <dbReference type="SAM" id="Phobius"/>
    </source>
</evidence>
<dbReference type="Proteomes" id="UP000799302">
    <property type="component" value="Unassembled WGS sequence"/>
</dbReference>
<dbReference type="AlphaFoldDB" id="A0A6A6UU05"/>
<name>A0A6A6UU05_9PEZI</name>
<accession>A0A6A6UU05</accession>
<dbReference type="OrthoDB" id="5238025at2759"/>
<evidence type="ECO:0000256" key="1">
    <source>
        <dbReference type="SAM" id="MobiDB-lite"/>
    </source>
</evidence>
<keyword evidence="2" id="KW-0472">Membrane</keyword>
<feature type="transmembrane region" description="Helical" evidence="2">
    <location>
        <begin position="128"/>
        <end position="147"/>
    </location>
</feature>
<keyword evidence="2" id="KW-1133">Transmembrane helix</keyword>
<feature type="compositionally biased region" description="Polar residues" evidence="1">
    <location>
        <begin position="172"/>
        <end position="187"/>
    </location>
</feature>